<protein>
    <submittedName>
        <fullName evidence="5">Multiple sugar transport system substrate-binding protein</fullName>
    </submittedName>
</protein>
<evidence type="ECO:0000313" key="6">
    <source>
        <dbReference type="Proteomes" id="UP000317893"/>
    </source>
</evidence>
<dbReference type="RefSeq" id="WP_170185645.1">
    <property type="nucleotide sequence ID" value="NZ_BAAAPR010000005.1"/>
</dbReference>
<dbReference type="GO" id="GO:0042956">
    <property type="term" value="P:maltodextrin transmembrane transport"/>
    <property type="evidence" value="ECO:0007669"/>
    <property type="project" value="TreeGrafter"/>
</dbReference>
<dbReference type="InterPro" id="IPR019546">
    <property type="entry name" value="TAT_signal_bac_arc"/>
</dbReference>
<accession>A0A542E1H8</accession>
<keyword evidence="2" id="KW-0813">Transport</keyword>
<dbReference type="PROSITE" id="PS51318">
    <property type="entry name" value="TAT"/>
    <property type="match status" value="1"/>
</dbReference>
<name>A0A542E1H8_9MICO</name>
<dbReference type="GO" id="GO:0015768">
    <property type="term" value="P:maltose transport"/>
    <property type="evidence" value="ECO:0007669"/>
    <property type="project" value="TreeGrafter"/>
</dbReference>
<dbReference type="EMBL" id="VFMN01000001">
    <property type="protein sequence ID" value="TQJ09064.1"/>
    <property type="molecule type" value="Genomic_DNA"/>
</dbReference>
<feature type="chain" id="PRO_5022227076" evidence="4">
    <location>
        <begin position="24"/>
        <end position="441"/>
    </location>
</feature>
<dbReference type="Pfam" id="PF01547">
    <property type="entry name" value="SBP_bac_1"/>
    <property type="match status" value="1"/>
</dbReference>
<keyword evidence="3 4" id="KW-0732">Signal</keyword>
<dbReference type="PANTHER" id="PTHR30061:SF50">
    <property type="entry name" value="MALTOSE_MALTODEXTRIN-BINDING PERIPLASMIC PROTEIN"/>
    <property type="match status" value="1"/>
</dbReference>
<dbReference type="PANTHER" id="PTHR30061">
    <property type="entry name" value="MALTOSE-BINDING PERIPLASMIC PROTEIN"/>
    <property type="match status" value="1"/>
</dbReference>
<feature type="signal peptide" evidence="4">
    <location>
        <begin position="1"/>
        <end position="23"/>
    </location>
</feature>
<evidence type="ECO:0000256" key="4">
    <source>
        <dbReference type="SAM" id="SignalP"/>
    </source>
</evidence>
<dbReference type="PROSITE" id="PS51257">
    <property type="entry name" value="PROKAR_LIPOPROTEIN"/>
    <property type="match status" value="1"/>
</dbReference>
<dbReference type="Gene3D" id="3.40.190.10">
    <property type="entry name" value="Periplasmic binding protein-like II"/>
    <property type="match status" value="1"/>
</dbReference>
<reference evidence="5 6" key="1">
    <citation type="submission" date="2019-06" db="EMBL/GenBank/DDBJ databases">
        <title>Sequencing the genomes of 1000 actinobacteria strains.</title>
        <authorList>
            <person name="Klenk H.-P."/>
        </authorList>
    </citation>
    <scope>NUCLEOTIDE SEQUENCE [LARGE SCALE GENOMIC DNA]</scope>
    <source>
        <strain evidence="5 6">DSM 18607</strain>
    </source>
</reference>
<evidence type="ECO:0000256" key="3">
    <source>
        <dbReference type="ARBA" id="ARBA00022729"/>
    </source>
</evidence>
<sequence>MTSLTRRSFLAGAGLAGAGLAVAACSSSGSEGDTAAAVPSTGKLTGSVTLTTWGSDQEVAAFKQLASSFQQERGATVNIEVLPYDQIRTVVDRRLQANQAPDLFRVSYTDVAGYAQNGALADLTDAFGEGFGDAFFPGLWSSVTLDGAPVGVPHHTDTSALVYNKAHFAKAGITSVPTTLETAWTWDELVEVLKRLKSADLGAAPFAFNYQLYGAYRWFNTLFQAGGTVLDGSQKTPTLDTDQAKKALTWTQSLYTDKLHAESVLVKRPTYPDEIFPTQKISMIQAGDFLVPSLEAAIGSKFEWGVTYLPRDTAAATDLGGNAVVVTDGSKNKTVAAEFAKYLVTKDNMQLFCEKTTVLPVRKDLVDAKLSYATRPDLLPVFQKQATTMPDALVKTTTLPAFPGINQALVDSMDQFLSSPSASVDSVVGSLTSGIEKALKG</sequence>
<dbReference type="SUPFAM" id="SSF53850">
    <property type="entry name" value="Periplasmic binding protein-like II"/>
    <property type="match status" value="1"/>
</dbReference>
<dbReference type="Proteomes" id="UP000317893">
    <property type="component" value="Unassembled WGS sequence"/>
</dbReference>
<dbReference type="AlphaFoldDB" id="A0A542E1H8"/>
<dbReference type="NCBIfam" id="TIGR01409">
    <property type="entry name" value="TAT_signal_seq"/>
    <property type="match status" value="1"/>
</dbReference>
<dbReference type="InterPro" id="IPR006311">
    <property type="entry name" value="TAT_signal"/>
</dbReference>
<organism evidence="5 6">
    <name type="scientific">Lapillicoccus jejuensis</name>
    <dbReference type="NCBI Taxonomy" id="402171"/>
    <lineage>
        <taxon>Bacteria</taxon>
        <taxon>Bacillati</taxon>
        <taxon>Actinomycetota</taxon>
        <taxon>Actinomycetes</taxon>
        <taxon>Micrococcales</taxon>
        <taxon>Intrasporangiaceae</taxon>
        <taxon>Lapillicoccus</taxon>
    </lineage>
</organism>
<dbReference type="GO" id="GO:0055052">
    <property type="term" value="C:ATP-binding cassette (ABC) transporter complex, substrate-binding subunit-containing"/>
    <property type="evidence" value="ECO:0007669"/>
    <property type="project" value="TreeGrafter"/>
</dbReference>
<evidence type="ECO:0000256" key="2">
    <source>
        <dbReference type="ARBA" id="ARBA00022448"/>
    </source>
</evidence>
<keyword evidence="5" id="KW-0762">Sugar transport</keyword>
<dbReference type="GO" id="GO:1901982">
    <property type="term" value="F:maltose binding"/>
    <property type="evidence" value="ECO:0007669"/>
    <property type="project" value="TreeGrafter"/>
</dbReference>
<comment type="similarity">
    <text evidence="1">Belongs to the bacterial solute-binding protein 1 family.</text>
</comment>
<evidence type="ECO:0000313" key="5">
    <source>
        <dbReference type="EMBL" id="TQJ09064.1"/>
    </source>
</evidence>
<gene>
    <name evidence="5" type="ORF">FB458_2169</name>
</gene>
<dbReference type="InterPro" id="IPR006059">
    <property type="entry name" value="SBP"/>
</dbReference>
<evidence type="ECO:0000256" key="1">
    <source>
        <dbReference type="ARBA" id="ARBA00008520"/>
    </source>
</evidence>
<dbReference type="CDD" id="cd13585">
    <property type="entry name" value="PBP2_TMBP_like"/>
    <property type="match status" value="1"/>
</dbReference>
<comment type="caution">
    <text evidence="5">The sequence shown here is derived from an EMBL/GenBank/DDBJ whole genome shotgun (WGS) entry which is preliminary data.</text>
</comment>
<keyword evidence="6" id="KW-1185">Reference proteome</keyword>
<proteinExistence type="inferred from homology"/>